<dbReference type="RefSeq" id="WP_067420881.1">
    <property type="nucleotide sequence ID" value="NZ_JYIJ01000012.1"/>
</dbReference>
<evidence type="ECO:0008006" key="3">
    <source>
        <dbReference type="Google" id="ProtNLM"/>
    </source>
</evidence>
<dbReference type="Proteomes" id="UP000070188">
    <property type="component" value="Unassembled WGS sequence"/>
</dbReference>
<gene>
    <name evidence="1" type="ORF">LI90_1783</name>
</gene>
<protein>
    <recommendedName>
        <fullName evidence="3">DUF2797 domain-containing protein</fullName>
    </recommendedName>
</protein>
<accession>A0A132MSQ5</accession>
<organism evidence="1 2">
    <name type="scientific">Carbonactinospora thermoautotrophica</name>
    <dbReference type="NCBI Taxonomy" id="1469144"/>
    <lineage>
        <taxon>Bacteria</taxon>
        <taxon>Bacillati</taxon>
        <taxon>Actinomycetota</taxon>
        <taxon>Actinomycetes</taxon>
        <taxon>Kitasatosporales</taxon>
        <taxon>Carbonactinosporaceae</taxon>
        <taxon>Carbonactinospora</taxon>
    </lineage>
</organism>
<name>A0A132MSQ5_9ACTN</name>
<reference evidence="2" key="1">
    <citation type="submission" date="2015-04" db="EMBL/GenBank/DDBJ databases">
        <title>Physiological reanalysis, assessment of diazotrophy, and genome sequences of multiple isolates of Streptomyces thermoautotrophicus.</title>
        <authorList>
            <person name="MacKellar D.C."/>
            <person name="Lieber L."/>
            <person name="Norman J."/>
            <person name="Bolger A."/>
            <person name="Tobin C."/>
            <person name="Murray J.W."/>
            <person name="Chang R."/>
            <person name="Ford T."/>
            <person name="Nguyen P.Q."/>
            <person name="Woodward J."/>
            <person name="Permingeat H."/>
            <person name="Joshi N.S."/>
            <person name="Silver P.A."/>
            <person name="Usadel B."/>
            <person name="Rutherford A.W."/>
            <person name="Friesen M."/>
            <person name="Prell J."/>
        </authorList>
    </citation>
    <scope>NUCLEOTIDE SEQUENCE [LARGE SCALE GENOMIC DNA]</scope>
    <source>
        <strain evidence="2">H1</strain>
    </source>
</reference>
<comment type="caution">
    <text evidence="1">The sequence shown here is derived from an EMBL/GenBank/DDBJ whole genome shotgun (WGS) entry which is preliminary data.</text>
</comment>
<dbReference type="PATRIC" id="fig|1469144.10.peg.1933"/>
<sequence length="305" mass="32132">MTLPPHGLLTTGLYWHAGSPALGLIGPTGVESQMPLPPGTSIGWQLRGPRRCIGIWLPTAGRRRMCPYRAAVAGSGPQAQCPACAGADPGRALARDAAVDDPRTFALYLAWFGTGLLKVGLTAIDRGTNRLAEQGALAFTWLGYGPLLAVRRAERAASATGTVRERLPRHAKIATWWRLGALEARREQLTAAHQHLSTAVAWPDGIHRLPCQVHDLTGMFGLGRPVPQPTEEITAVGDGTVLAGRLACLAGRDAVLDTADGPLLIDLRLLAGWVLIPADGPAAGFTLTPLTLAGSSDDHAQGVLF</sequence>
<keyword evidence="2" id="KW-1185">Reference proteome</keyword>
<dbReference type="AlphaFoldDB" id="A0A132MSQ5"/>
<evidence type="ECO:0000313" key="2">
    <source>
        <dbReference type="Proteomes" id="UP000070188"/>
    </source>
</evidence>
<dbReference type="STRING" id="1469144.LI90_1783"/>
<dbReference type="Pfam" id="PF10977">
    <property type="entry name" value="DUF2797"/>
    <property type="match status" value="1"/>
</dbReference>
<dbReference type="EMBL" id="LAXD01000001">
    <property type="protein sequence ID" value="KWX00760.1"/>
    <property type="molecule type" value="Genomic_DNA"/>
</dbReference>
<dbReference type="InterPro" id="IPR021246">
    <property type="entry name" value="DUF2797"/>
</dbReference>
<proteinExistence type="predicted"/>
<evidence type="ECO:0000313" key="1">
    <source>
        <dbReference type="EMBL" id="KWX00760.1"/>
    </source>
</evidence>